<comment type="caution">
    <text evidence="3">The sequence shown here is derived from an EMBL/GenBank/DDBJ whole genome shotgun (WGS) entry which is preliminary data.</text>
</comment>
<evidence type="ECO:0000313" key="4">
    <source>
        <dbReference type="Proteomes" id="UP001431783"/>
    </source>
</evidence>
<dbReference type="InterPro" id="IPR013201">
    <property type="entry name" value="Prot_inhib_I29"/>
</dbReference>
<feature type="domain" description="Cathepsin propeptide inhibitor" evidence="2">
    <location>
        <begin position="28"/>
        <end position="88"/>
    </location>
</feature>
<feature type="chain" id="PRO_5043990929" description="Cathepsin propeptide inhibitor domain-containing protein" evidence="1">
    <location>
        <begin position="20"/>
        <end position="112"/>
    </location>
</feature>
<reference evidence="3 4" key="1">
    <citation type="submission" date="2023-03" db="EMBL/GenBank/DDBJ databases">
        <title>Genome insight into feeding habits of ladybird beetles.</title>
        <authorList>
            <person name="Li H.-S."/>
            <person name="Huang Y.-H."/>
            <person name="Pang H."/>
        </authorList>
    </citation>
    <scope>NUCLEOTIDE SEQUENCE [LARGE SCALE GENOMIC DNA]</scope>
    <source>
        <strain evidence="3">SYSU_2023b</strain>
        <tissue evidence="3">Whole body</tissue>
    </source>
</reference>
<evidence type="ECO:0000256" key="1">
    <source>
        <dbReference type="SAM" id="SignalP"/>
    </source>
</evidence>
<dbReference type="InterPro" id="IPR038765">
    <property type="entry name" value="Papain-like_cys_pep_sf"/>
</dbReference>
<dbReference type="FunFam" id="1.10.287.2250:FF:000003">
    <property type="entry name" value="Cathepsin L"/>
    <property type="match status" value="1"/>
</dbReference>
<evidence type="ECO:0000259" key="2">
    <source>
        <dbReference type="SMART" id="SM00848"/>
    </source>
</evidence>
<dbReference type="Gene3D" id="1.10.287.2250">
    <property type="match status" value="1"/>
</dbReference>
<dbReference type="EMBL" id="JARQZJ010000102">
    <property type="protein sequence ID" value="KAK9886864.1"/>
    <property type="molecule type" value="Genomic_DNA"/>
</dbReference>
<feature type="signal peptide" evidence="1">
    <location>
        <begin position="1"/>
        <end position="19"/>
    </location>
</feature>
<protein>
    <recommendedName>
        <fullName evidence="2">Cathepsin propeptide inhibitor domain-containing protein</fullName>
    </recommendedName>
</protein>
<gene>
    <name evidence="3" type="ORF">WA026_018513</name>
</gene>
<dbReference type="SUPFAM" id="SSF54001">
    <property type="entry name" value="Cysteine proteinases"/>
    <property type="match status" value="1"/>
</dbReference>
<evidence type="ECO:0000313" key="3">
    <source>
        <dbReference type="EMBL" id="KAK9886864.1"/>
    </source>
</evidence>
<organism evidence="3 4">
    <name type="scientific">Henosepilachna vigintioctopunctata</name>
    <dbReference type="NCBI Taxonomy" id="420089"/>
    <lineage>
        <taxon>Eukaryota</taxon>
        <taxon>Metazoa</taxon>
        <taxon>Ecdysozoa</taxon>
        <taxon>Arthropoda</taxon>
        <taxon>Hexapoda</taxon>
        <taxon>Insecta</taxon>
        <taxon>Pterygota</taxon>
        <taxon>Neoptera</taxon>
        <taxon>Endopterygota</taxon>
        <taxon>Coleoptera</taxon>
        <taxon>Polyphaga</taxon>
        <taxon>Cucujiformia</taxon>
        <taxon>Coccinelloidea</taxon>
        <taxon>Coccinellidae</taxon>
        <taxon>Epilachninae</taxon>
        <taxon>Epilachnini</taxon>
        <taxon>Henosepilachna</taxon>
    </lineage>
</organism>
<dbReference type="AlphaFoldDB" id="A0AAW1UUP2"/>
<keyword evidence="4" id="KW-1185">Reference proteome</keyword>
<sequence length="112" mass="13418">MKTFIIVLVFVSVAVIVAGLVENLDTKWELFKKTYGKSYKTLEEEKRRKEIFKKNVELIEDHNERYKCGKETYKMGINEFSDCTYEEFSKRHGLLMELPKKKYDSVKHDKHF</sequence>
<proteinExistence type="predicted"/>
<name>A0AAW1UUP2_9CUCU</name>
<accession>A0AAW1UUP2</accession>
<keyword evidence="1" id="KW-0732">Signal</keyword>
<dbReference type="Proteomes" id="UP001431783">
    <property type="component" value="Unassembled WGS sequence"/>
</dbReference>
<dbReference type="SMART" id="SM00848">
    <property type="entry name" value="Inhibitor_I29"/>
    <property type="match status" value="1"/>
</dbReference>
<dbReference type="Pfam" id="PF08246">
    <property type="entry name" value="Inhibitor_I29"/>
    <property type="match status" value="1"/>
</dbReference>